<proteinExistence type="predicted"/>
<organism evidence="2 3">
    <name type="scientific">Daphnia magna</name>
    <dbReference type="NCBI Taxonomy" id="35525"/>
    <lineage>
        <taxon>Eukaryota</taxon>
        <taxon>Metazoa</taxon>
        <taxon>Ecdysozoa</taxon>
        <taxon>Arthropoda</taxon>
        <taxon>Crustacea</taxon>
        <taxon>Branchiopoda</taxon>
        <taxon>Diplostraca</taxon>
        <taxon>Cladocera</taxon>
        <taxon>Anomopoda</taxon>
        <taxon>Daphniidae</taxon>
        <taxon>Daphnia</taxon>
    </lineage>
</organism>
<sequence length="79" mass="8682">PTASTVVEDETAIRRTTKAKRLRQSKTWMTNESSSLSSNTTVLTSYREPPGAYCFATETQEIESLHSATTDKANISAIL</sequence>
<evidence type="ECO:0000313" key="2">
    <source>
        <dbReference type="EMBL" id="KZS00730.1"/>
    </source>
</evidence>
<comment type="caution">
    <text evidence="2">The sequence shown here is derived from an EMBL/GenBank/DDBJ whole genome shotgun (WGS) entry which is preliminary data.</text>
</comment>
<name>A0A164HZS9_9CRUS</name>
<dbReference type="Proteomes" id="UP000076858">
    <property type="component" value="Unassembled WGS sequence"/>
</dbReference>
<feature type="non-terminal residue" evidence="2">
    <location>
        <position position="79"/>
    </location>
</feature>
<evidence type="ECO:0000256" key="1">
    <source>
        <dbReference type="SAM" id="MobiDB-lite"/>
    </source>
</evidence>
<evidence type="ECO:0000313" key="3">
    <source>
        <dbReference type="Proteomes" id="UP000076858"/>
    </source>
</evidence>
<feature type="region of interest" description="Disordered" evidence="1">
    <location>
        <begin position="17"/>
        <end position="42"/>
    </location>
</feature>
<feature type="compositionally biased region" description="Low complexity" evidence="1">
    <location>
        <begin position="30"/>
        <end position="42"/>
    </location>
</feature>
<gene>
    <name evidence="2" type="ORF">APZ42_002861</name>
</gene>
<dbReference type="AlphaFoldDB" id="A0A164HZS9"/>
<feature type="non-terminal residue" evidence="2">
    <location>
        <position position="1"/>
    </location>
</feature>
<protein>
    <submittedName>
        <fullName evidence="2">Uncharacterized protein</fullName>
    </submittedName>
</protein>
<reference evidence="2 3" key="1">
    <citation type="submission" date="2016-03" db="EMBL/GenBank/DDBJ databases">
        <title>EvidentialGene: Evidence-directed Construction of Genes on Genomes.</title>
        <authorList>
            <person name="Gilbert D.G."/>
            <person name="Choi J.-H."/>
            <person name="Mockaitis K."/>
            <person name="Colbourne J."/>
            <person name="Pfrender M."/>
        </authorList>
    </citation>
    <scope>NUCLEOTIDE SEQUENCE [LARGE SCALE GENOMIC DNA]</scope>
    <source>
        <strain evidence="2 3">Xinb3</strain>
        <tissue evidence="2">Complete organism</tissue>
    </source>
</reference>
<accession>A0A164HZS9</accession>
<dbReference type="EMBL" id="LRGB01008764">
    <property type="protein sequence ID" value="KZS00730.1"/>
    <property type="molecule type" value="Genomic_DNA"/>
</dbReference>
<keyword evidence="3" id="KW-1185">Reference proteome</keyword>